<protein>
    <submittedName>
        <fullName evidence="2">GNAT family N-acetyltransferase</fullName>
    </submittedName>
</protein>
<dbReference type="SUPFAM" id="SSF55729">
    <property type="entry name" value="Acyl-CoA N-acyltransferases (Nat)"/>
    <property type="match status" value="1"/>
</dbReference>
<dbReference type="PANTHER" id="PTHR13170:SF16">
    <property type="entry name" value="PROTEIN O-GLCNACASE"/>
    <property type="match status" value="1"/>
</dbReference>
<dbReference type="Gene3D" id="3.40.630.30">
    <property type="match status" value="1"/>
</dbReference>
<dbReference type="InterPro" id="IPR051822">
    <property type="entry name" value="Glycosyl_Hydrolase_84"/>
</dbReference>
<evidence type="ECO:0000313" key="3">
    <source>
        <dbReference type="Proteomes" id="UP000595460"/>
    </source>
</evidence>
<dbReference type="InterPro" id="IPR016181">
    <property type="entry name" value="Acyl_CoA_acyltransferase"/>
</dbReference>
<keyword evidence="3" id="KW-1185">Reference proteome</keyword>
<proteinExistence type="predicted"/>
<dbReference type="PROSITE" id="PS51186">
    <property type="entry name" value="GNAT"/>
    <property type="match status" value="1"/>
</dbReference>
<dbReference type="InterPro" id="IPR000182">
    <property type="entry name" value="GNAT_dom"/>
</dbReference>
<evidence type="ECO:0000259" key="1">
    <source>
        <dbReference type="PROSITE" id="PS51186"/>
    </source>
</evidence>
<organism evidence="2 3">
    <name type="scientific">Devosia oryziradicis</name>
    <dbReference type="NCBI Taxonomy" id="2801335"/>
    <lineage>
        <taxon>Bacteria</taxon>
        <taxon>Pseudomonadati</taxon>
        <taxon>Pseudomonadota</taxon>
        <taxon>Alphaproteobacteria</taxon>
        <taxon>Hyphomicrobiales</taxon>
        <taxon>Devosiaceae</taxon>
        <taxon>Devosia</taxon>
    </lineage>
</organism>
<name>A0ABX7BU52_9HYPH</name>
<feature type="domain" description="N-acetyltransferase" evidence="1">
    <location>
        <begin position="2"/>
        <end position="197"/>
    </location>
</feature>
<sequence length="197" mass="21555">MVELRPYRAGDLDALYQICLLTGASGEDASALHNDGQLLGHIYSAPYGVLEPDNVFVAEDGDGVAGYVVGTHDTNAFAAKLERDWWPALRERYDMVPQSELTPADRERIALIREPSENPPDIVAQYPAHIHMNLLPRLRGQRVGSGLLELWVARAKHAGVAGIHLGASPTNKGGIAFWSKNFTPLRTEGAVWFGMTL</sequence>
<dbReference type="RefSeq" id="WP_201655218.1">
    <property type="nucleotide sequence ID" value="NZ_CP068047.1"/>
</dbReference>
<accession>A0ABX7BU52</accession>
<gene>
    <name evidence="2" type="ORF">JI749_14220</name>
</gene>
<evidence type="ECO:0000313" key="2">
    <source>
        <dbReference type="EMBL" id="QQR35495.1"/>
    </source>
</evidence>
<dbReference type="Proteomes" id="UP000595460">
    <property type="component" value="Chromosome"/>
</dbReference>
<reference evidence="2 3" key="1">
    <citation type="submission" date="2021-01" db="EMBL/GenBank/DDBJ databases">
        <title>Genome seq and assembly of Devosia sp. G19.</title>
        <authorList>
            <person name="Chhetri G."/>
        </authorList>
    </citation>
    <scope>NUCLEOTIDE SEQUENCE [LARGE SCALE GENOMIC DNA]</scope>
    <source>
        <strain evidence="2 3">G19</strain>
    </source>
</reference>
<dbReference type="EMBL" id="CP068047">
    <property type="protein sequence ID" value="QQR35495.1"/>
    <property type="molecule type" value="Genomic_DNA"/>
</dbReference>
<dbReference type="PANTHER" id="PTHR13170">
    <property type="entry name" value="O-GLCNACASE"/>
    <property type="match status" value="1"/>
</dbReference>